<feature type="compositionally biased region" description="Low complexity" evidence="1">
    <location>
        <begin position="116"/>
        <end position="137"/>
    </location>
</feature>
<dbReference type="Proteomes" id="UP000602510">
    <property type="component" value="Unassembled WGS sequence"/>
</dbReference>
<feature type="compositionally biased region" description="Basic and acidic residues" evidence="1">
    <location>
        <begin position="140"/>
        <end position="153"/>
    </location>
</feature>
<dbReference type="EMBL" id="WSZM01000314">
    <property type="protein sequence ID" value="KAF4035462.1"/>
    <property type="molecule type" value="Genomic_DNA"/>
</dbReference>
<gene>
    <name evidence="2" type="ORF">GN244_ATG12531</name>
</gene>
<accession>A0A833SJG7</accession>
<evidence type="ECO:0000256" key="1">
    <source>
        <dbReference type="SAM" id="MobiDB-lite"/>
    </source>
</evidence>
<comment type="caution">
    <text evidence="2">The sequence shown here is derived from an EMBL/GenBank/DDBJ whole genome shotgun (WGS) entry which is preliminary data.</text>
</comment>
<keyword evidence="3" id="KW-1185">Reference proteome</keyword>
<organism evidence="2 3">
    <name type="scientific">Phytophthora infestans</name>
    <name type="common">Potato late blight agent</name>
    <name type="synonym">Botrytis infestans</name>
    <dbReference type="NCBI Taxonomy" id="4787"/>
    <lineage>
        <taxon>Eukaryota</taxon>
        <taxon>Sar</taxon>
        <taxon>Stramenopiles</taxon>
        <taxon>Oomycota</taxon>
        <taxon>Peronosporomycetes</taxon>
        <taxon>Peronosporales</taxon>
        <taxon>Peronosporaceae</taxon>
        <taxon>Phytophthora</taxon>
    </lineage>
</organism>
<sequence length="179" mass="19637">MLLEPQCLRNSIAYLLSNADEGGSASTQVVRVIIRQVPRVFDPEAKRSREALPVTAQLGEQTARMEIEGMPDGGWPDSEHQQHGRRAPAAHTSNIHDEHQQHTPGRQAPGQRAPLAGRRAPAVGRQQQAPRRQAPVAHSVSDEQHGQHSEHQQHTAKARAAGRRAPSAHTTSTNSTQRR</sequence>
<evidence type="ECO:0000313" key="2">
    <source>
        <dbReference type="EMBL" id="KAF4035462.1"/>
    </source>
</evidence>
<proteinExistence type="predicted"/>
<dbReference type="AlphaFoldDB" id="A0A833SJG7"/>
<evidence type="ECO:0000313" key="3">
    <source>
        <dbReference type="Proteomes" id="UP000602510"/>
    </source>
</evidence>
<feature type="region of interest" description="Disordered" evidence="1">
    <location>
        <begin position="67"/>
        <end position="179"/>
    </location>
</feature>
<feature type="compositionally biased region" description="Polar residues" evidence="1">
    <location>
        <begin position="168"/>
        <end position="179"/>
    </location>
</feature>
<reference evidence="2" key="1">
    <citation type="submission" date="2020-04" db="EMBL/GenBank/DDBJ databases">
        <title>Hybrid Assembly of Korean Phytophthora infestans isolates.</title>
        <authorList>
            <person name="Prokchorchik M."/>
            <person name="Lee Y."/>
            <person name="Seo J."/>
            <person name="Cho J.-H."/>
            <person name="Park Y.-E."/>
            <person name="Jang D.-C."/>
            <person name="Im J.-S."/>
            <person name="Choi J.-G."/>
            <person name="Park H.-J."/>
            <person name="Lee G.-B."/>
            <person name="Lee Y.-G."/>
            <person name="Hong S.-Y."/>
            <person name="Cho K."/>
            <person name="Sohn K.H."/>
        </authorList>
    </citation>
    <scope>NUCLEOTIDE SEQUENCE</scope>
    <source>
        <strain evidence="2">KR_1_A1</strain>
    </source>
</reference>
<protein>
    <submittedName>
        <fullName evidence="2">Uncharacterized protein</fullName>
    </submittedName>
</protein>
<name>A0A833SJG7_PHYIN</name>